<proteinExistence type="predicted"/>
<sequence length="48" mass="5568">MKALGLEAIMPSFLDGRRQFSAEEANESRCITKIRWVVEAANRRLKQF</sequence>
<dbReference type="Proteomes" id="UP000681720">
    <property type="component" value="Unassembled WGS sequence"/>
</dbReference>
<organism evidence="1 2">
    <name type="scientific">Rotaria magnacalcarata</name>
    <dbReference type="NCBI Taxonomy" id="392030"/>
    <lineage>
        <taxon>Eukaryota</taxon>
        <taxon>Metazoa</taxon>
        <taxon>Spiralia</taxon>
        <taxon>Gnathifera</taxon>
        <taxon>Rotifera</taxon>
        <taxon>Eurotatoria</taxon>
        <taxon>Bdelloidea</taxon>
        <taxon>Philodinida</taxon>
        <taxon>Philodinidae</taxon>
        <taxon>Rotaria</taxon>
    </lineage>
</organism>
<name>A0A8S2YUB8_9BILA</name>
<gene>
    <name evidence="1" type="ORF">GIL414_LOCUS37986</name>
</gene>
<feature type="non-terminal residue" evidence="1">
    <location>
        <position position="48"/>
    </location>
</feature>
<evidence type="ECO:0000313" key="2">
    <source>
        <dbReference type="Proteomes" id="UP000681720"/>
    </source>
</evidence>
<accession>A0A8S2YUB8</accession>
<feature type="non-terminal residue" evidence="1">
    <location>
        <position position="1"/>
    </location>
</feature>
<dbReference type="AlphaFoldDB" id="A0A8S2YUB8"/>
<comment type="caution">
    <text evidence="1">The sequence shown here is derived from an EMBL/GenBank/DDBJ whole genome shotgun (WGS) entry which is preliminary data.</text>
</comment>
<reference evidence="1" key="1">
    <citation type="submission" date="2021-02" db="EMBL/GenBank/DDBJ databases">
        <authorList>
            <person name="Nowell W R."/>
        </authorList>
    </citation>
    <scope>NUCLEOTIDE SEQUENCE</scope>
</reference>
<dbReference type="EMBL" id="CAJOBJ010099085">
    <property type="protein sequence ID" value="CAF4578722.1"/>
    <property type="molecule type" value="Genomic_DNA"/>
</dbReference>
<protein>
    <submittedName>
        <fullName evidence="1">Uncharacterized protein</fullName>
    </submittedName>
</protein>
<evidence type="ECO:0000313" key="1">
    <source>
        <dbReference type="EMBL" id="CAF4578722.1"/>
    </source>
</evidence>